<dbReference type="KEGG" id="vg:29068368"/>
<proteinExistence type="predicted"/>
<evidence type="ECO:0000313" key="1">
    <source>
        <dbReference type="EMBL" id="ANM45764.1"/>
    </source>
</evidence>
<accession>A0A192Y7C3</accession>
<keyword evidence="2" id="KW-1185">Reference proteome</keyword>
<protein>
    <submittedName>
        <fullName evidence="1">Uncharacterized protein</fullName>
    </submittedName>
</protein>
<organism evidence="1 2">
    <name type="scientific">Escherichia phage 64795_ec1</name>
    <dbReference type="NCBI Taxonomy" id="1837842"/>
    <lineage>
        <taxon>Viruses</taxon>
        <taxon>Duplodnaviria</taxon>
        <taxon>Heunggongvirae</taxon>
        <taxon>Uroviricota</taxon>
        <taxon>Caudoviricetes</taxon>
        <taxon>Autographivirales</taxon>
        <taxon>Autotranscriptaviridae</taxon>
        <taxon>Studiervirinae</taxon>
        <taxon>Teseptimavirus</taxon>
        <taxon>Teseptimavirus tv64795ec1</taxon>
    </lineage>
</organism>
<sequence>MNAPNKATEQDFMTGLMNSTKELVPNDPLTQQLVLKIYEANGVNLRERRK</sequence>
<dbReference type="RefSeq" id="YP_009291517.1">
    <property type="nucleotide sequence ID" value="NC_031114.1"/>
</dbReference>
<dbReference type="Proteomes" id="UP000203606">
    <property type="component" value="Segment"/>
</dbReference>
<reference evidence="1 2" key="1">
    <citation type="submission" date="2016-03" db="EMBL/GenBank/DDBJ databases">
        <title>Complete Genome Sequences of two Bacteriophages infecting Shiga-Toxin producing Escherichia coli.</title>
        <authorList>
            <person name="Paradiso R."/>
            <person name="Orsini M."/>
            <person name="Borriello G."/>
            <person name="Galiero G."/>
        </authorList>
    </citation>
    <scope>NUCLEOTIDE SEQUENCE [LARGE SCALE GENOMIC DNA]</scope>
</reference>
<dbReference type="EMBL" id="KU927499">
    <property type="protein sequence ID" value="ANM45764.1"/>
    <property type="molecule type" value="Genomic_DNA"/>
</dbReference>
<evidence type="ECO:0000313" key="2">
    <source>
        <dbReference type="Proteomes" id="UP000203606"/>
    </source>
</evidence>
<name>A0A192Y7C3_9CAUD</name>
<dbReference type="GeneID" id="29068368"/>